<evidence type="ECO:0000313" key="1">
    <source>
        <dbReference type="EMBL" id="POV97120.1"/>
    </source>
</evidence>
<organism evidence="1 2">
    <name type="scientific">Puccinia striiformis</name>
    <dbReference type="NCBI Taxonomy" id="27350"/>
    <lineage>
        <taxon>Eukaryota</taxon>
        <taxon>Fungi</taxon>
        <taxon>Dikarya</taxon>
        <taxon>Basidiomycota</taxon>
        <taxon>Pucciniomycotina</taxon>
        <taxon>Pucciniomycetes</taxon>
        <taxon>Pucciniales</taxon>
        <taxon>Pucciniaceae</taxon>
        <taxon>Puccinia</taxon>
    </lineage>
</organism>
<accession>A0A2S4UIP4</accession>
<dbReference type="Proteomes" id="UP000239156">
    <property type="component" value="Unassembled WGS sequence"/>
</dbReference>
<dbReference type="EMBL" id="PKSL01000272">
    <property type="protein sequence ID" value="POV97120.1"/>
    <property type="molecule type" value="Genomic_DNA"/>
</dbReference>
<sequence length="137" mass="15711">MFMAIFGEIGQSRPGKLLIDLWKSHLHKIGGKTMLINQAILNWTGWEPYTSRAKDVFHSPGMTIQESRGVTPIPFEWARREIEGGDACHTHRAQVFERFPRERYLDYTGIYNGLLRAQITAGPPKEDKVVIRKTGSW</sequence>
<keyword evidence="2" id="KW-1185">Reference proteome</keyword>
<reference evidence="1" key="1">
    <citation type="submission" date="2017-12" db="EMBL/GenBank/DDBJ databases">
        <title>Gene loss provides genomic basis for host adaptation in cereal stripe rust fungi.</title>
        <authorList>
            <person name="Xia C."/>
        </authorList>
    </citation>
    <scope>NUCLEOTIDE SEQUENCE [LARGE SCALE GENOMIC DNA]</scope>
    <source>
        <strain evidence="1">93-210</strain>
    </source>
</reference>
<proteinExistence type="predicted"/>
<gene>
    <name evidence="1" type="ORF">PSTT_15252</name>
</gene>
<comment type="caution">
    <text evidence="1">The sequence shown here is derived from an EMBL/GenBank/DDBJ whole genome shotgun (WGS) entry which is preliminary data.</text>
</comment>
<evidence type="ECO:0000313" key="2">
    <source>
        <dbReference type="Proteomes" id="UP000239156"/>
    </source>
</evidence>
<protein>
    <submittedName>
        <fullName evidence="1">Uncharacterized protein</fullName>
    </submittedName>
</protein>
<dbReference type="AlphaFoldDB" id="A0A2S4UIP4"/>
<name>A0A2S4UIP4_9BASI</name>
<dbReference type="VEuPathDB" id="FungiDB:PSTT_15252"/>
<dbReference type="VEuPathDB" id="FungiDB:PSHT_11980"/>